<sequence>MFVILTGGIDISVGGIAIVSFMVGADLMAASSGFPVGPIAVMLLVGTGIGVVNGTLVSHMPSGSAVGTPVAVPVRTGSNIYVSGSQVPTQLVAPPGGVLAGGVHPTAGVTGGSTGGGVTGGGVTGGVTGGAASGTHPRSKAATTAAVSNGIINFFIFASFV</sequence>
<keyword evidence="1" id="KW-1133">Transmembrane helix</keyword>
<name>X1JEH4_9ZZZZ</name>
<organism evidence="2">
    <name type="scientific">marine sediment metagenome</name>
    <dbReference type="NCBI Taxonomy" id="412755"/>
    <lineage>
        <taxon>unclassified sequences</taxon>
        <taxon>metagenomes</taxon>
        <taxon>ecological metagenomes</taxon>
    </lineage>
</organism>
<dbReference type="EMBL" id="BARU01043304">
    <property type="protein sequence ID" value="GAH79915.1"/>
    <property type="molecule type" value="Genomic_DNA"/>
</dbReference>
<dbReference type="AlphaFoldDB" id="X1JEH4"/>
<accession>X1JEH4</accession>
<evidence type="ECO:0000256" key="1">
    <source>
        <dbReference type="SAM" id="Phobius"/>
    </source>
</evidence>
<feature type="transmembrane region" description="Helical" evidence="1">
    <location>
        <begin position="12"/>
        <end position="30"/>
    </location>
</feature>
<feature type="transmembrane region" description="Helical" evidence="1">
    <location>
        <begin position="36"/>
        <end position="56"/>
    </location>
</feature>
<keyword evidence="1" id="KW-0472">Membrane</keyword>
<gene>
    <name evidence="2" type="ORF">S03H2_66342</name>
</gene>
<keyword evidence="1" id="KW-0812">Transmembrane</keyword>
<protein>
    <submittedName>
        <fullName evidence="2">Uncharacterized protein</fullName>
    </submittedName>
</protein>
<comment type="caution">
    <text evidence="2">The sequence shown here is derived from an EMBL/GenBank/DDBJ whole genome shotgun (WGS) entry which is preliminary data.</text>
</comment>
<reference evidence="2" key="1">
    <citation type="journal article" date="2014" name="Front. Microbiol.">
        <title>High frequency of phylogenetically diverse reductive dehalogenase-homologous genes in deep subseafloor sedimentary metagenomes.</title>
        <authorList>
            <person name="Kawai M."/>
            <person name="Futagami T."/>
            <person name="Toyoda A."/>
            <person name="Takaki Y."/>
            <person name="Nishi S."/>
            <person name="Hori S."/>
            <person name="Arai W."/>
            <person name="Tsubouchi T."/>
            <person name="Morono Y."/>
            <person name="Uchiyama I."/>
            <person name="Ito T."/>
            <person name="Fujiyama A."/>
            <person name="Inagaki F."/>
            <person name="Takami H."/>
        </authorList>
    </citation>
    <scope>NUCLEOTIDE SEQUENCE</scope>
    <source>
        <strain evidence="2">Expedition CK06-06</strain>
    </source>
</reference>
<evidence type="ECO:0000313" key="2">
    <source>
        <dbReference type="EMBL" id="GAH79915.1"/>
    </source>
</evidence>
<proteinExistence type="predicted"/>